<name>A0ABP6VWR2_9ACTN</name>
<proteinExistence type="predicted"/>
<dbReference type="Gene3D" id="3.10.180.10">
    <property type="entry name" value="2,3-Dihydroxybiphenyl 1,2-Dioxygenase, domain 1"/>
    <property type="match status" value="1"/>
</dbReference>
<accession>A0ABP6VWR2</accession>
<dbReference type="EMBL" id="BAABDQ010000003">
    <property type="protein sequence ID" value="GAA3540071.1"/>
    <property type="molecule type" value="Genomic_DNA"/>
</dbReference>
<comment type="caution">
    <text evidence="1">The sequence shown here is derived from an EMBL/GenBank/DDBJ whole genome shotgun (WGS) entry which is preliminary data.</text>
</comment>
<reference evidence="2" key="1">
    <citation type="journal article" date="2019" name="Int. J. Syst. Evol. Microbiol.">
        <title>The Global Catalogue of Microorganisms (GCM) 10K type strain sequencing project: providing services to taxonomists for standard genome sequencing and annotation.</title>
        <authorList>
            <consortium name="The Broad Institute Genomics Platform"/>
            <consortium name="The Broad Institute Genome Sequencing Center for Infectious Disease"/>
            <person name="Wu L."/>
            <person name="Ma J."/>
        </authorList>
    </citation>
    <scope>NUCLEOTIDE SEQUENCE [LARGE SCALE GENOMIC DNA]</scope>
    <source>
        <strain evidence="2">JCM 17326</strain>
    </source>
</reference>
<gene>
    <name evidence="1" type="ORF">GCM10022419_020180</name>
</gene>
<dbReference type="Proteomes" id="UP001500630">
    <property type="component" value="Unassembled WGS sequence"/>
</dbReference>
<dbReference type="InterPro" id="IPR029068">
    <property type="entry name" value="Glyas_Bleomycin-R_OHBP_Dase"/>
</dbReference>
<evidence type="ECO:0000313" key="1">
    <source>
        <dbReference type="EMBL" id="GAA3540071.1"/>
    </source>
</evidence>
<dbReference type="SUPFAM" id="SSF54593">
    <property type="entry name" value="Glyoxalase/Bleomycin resistance protein/Dihydroxybiphenyl dioxygenase"/>
    <property type="match status" value="1"/>
</dbReference>
<organism evidence="1 2">
    <name type="scientific">Nonomuraea rosea</name>
    <dbReference type="NCBI Taxonomy" id="638574"/>
    <lineage>
        <taxon>Bacteria</taxon>
        <taxon>Bacillati</taxon>
        <taxon>Actinomycetota</taxon>
        <taxon>Actinomycetes</taxon>
        <taxon>Streptosporangiales</taxon>
        <taxon>Streptosporangiaceae</taxon>
        <taxon>Nonomuraea</taxon>
    </lineage>
</organism>
<evidence type="ECO:0000313" key="2">
    <source>
        <dbReference type="Proteomes" id="UP001500630"/>
    </source>
</evidence>
<evidence type="ECO:0008006" key="3">
    <source>
        <dbReference type="Google" id="ProtNLM"/>
    </source>
</evidence>
<sequence>MTTLGPQAGDLVNRPMLAVPRVARAVRWYRKALGATAHSGGKVVKLEVEGNVFWVCGLVGDAVGAMVAVKVFVDDPVGLVERAMAAGADDLDEVREHEVPWGPYRKGGFTDRYGYGWVVADRIPPSLQGPGRANHMGYVRAVAEQLYVLGFGVSQVTNTSTGTKARFGDNGGVPLRAASLFLPDWSHWPWCQLGCDVGASVDWDEEFGWSATKVNELNAGPDRGRALVHYQIGLGVAPGPGEVAWRLGGVFTAEPPPGVFVSIDDRRYRCREAASFDVELEATLAAYLPT</sequence>
<keyword evidence="2" id="KW-1185">Reference proteome</keyword>
<protein>
    <recommendedName>
        <fullName evidence="3">VOC domain-containing protein</fullName>
    </recommendedName>
</protein>
<dbReference type="RefSeq" id="WP_345560465.1">
    <property type="nucleotide sequence ID" value="NZ_BAABDQ010000003.1"/>
</dbReference>